<reference evidence="2" key="1">
    <citation type="submission" date="2014-04" db="EMBL/GenBank/DDBJ databases">
        <title>Evolutionary Origins and Diversification of the Mycorrhizal Mutualists.</title>
        <authorList>
            <consortium name="DOE Joint Genome Institute"/>
            <consortium name="Mycorrhizal Genomics Consortium"/>
            <person name="Kohler A."/>
            <person name="Kuo A."/>
            <person name="Nagy L.G."/>
            <person name="Floudas D."/>
            <person name="Copeland A."/>
            <person name="Barry K.W."/>
            <person name="Cichocki N."/>
            <person name="Veneault-Fourrey C."/>
            <person name="LaButti K."/>
            <person name="Lindquist E.A."/>
            <person name="Lipzen A."/>
            <person name="Lundell T."/>
            <person name="Morin E."/>
            <person name="Murat C."/>
            <person name="Riley R."/>
            <person name="Ohm R."/>
            <person name="Sun H."/>
            <person name="Tunlid A."/>
            <person name="Henrissat B."/>
            <person name="Grigoriev I.V."/>
            <person name="Hibbett D.S."/>
            <person name="Martin F."/>
        </authorList>
    </citation>
    <scope>NUCLEOTIDE SEQUENCE [LARGE SCALE GENOMIC DNA]</scope>
    <source>
        <strain evidence="2">FD-334 SS-4</strain>
    </source>
</reference>
<organism evidence="1 2">
    <name type="scientific">Hypholoma sublateritium (strain FD-334 SS-4)</name>
    <dbReference type="NCBI Taxonomy" id="945553"/>
    <lineage>
        <taxon>Eukaryota</taxon>
        <taxon>Fungi</taxon>
        <taxon>Dikarya</taxon>
        <taxon>Basidiomycota</taxon>
        <taxon>Agaricomycotina</taxon>
        <taxon>Agaricomycetes</taxon>
        <taxon>Agaricomycetidae</taxon>
        <taxon>Agaricales</taxon>
        <taxon>Agaricineae</taxon>
        <taxon>Strophariaceae</taxon>
        <taxon>Hypholoma</taxon>
    </lineage>
</organism>
<dbReference type="Proteomes" id="UP000054270">
    <property type="component" value="Unassembled WGS sequence"/>
</dbReference>
<name>A0A0D2P1L0_HYPSF</name>
<dbReference type="AlphaFoldDB" id="A0A0D2P1L0"/>
<evidence type="ECO:0000313" key="2">
    <source>
        <dbReference type="Proteomes" id="UP000054270"/>
    </source>
</evidence>
<keyword evidence="2" id="KW-1185">Reference proteome</keyword>
<sequence length="80" mass="9320">MVHGQAVRPPPCHAPSLSFPYLHPCCWSASRAQYPRRVLLHFRVKTEDEIPVRAVEFSLTWTVVCSFPFLIFMRDAFICR</sequence>
<protein>
    <submittedName>
        <fullName evidence="1">Uncharacterized protein</fullName>
    </submittedName>
</protein>
<gene>
    <name evidence="1" type="ORF">HYPSUDRAFT_465957</name>
</gene>
<proteinExistence type="predicted"/>
<evidence type="ECO:0000313" key="1">
    <source>
        <dbReference type="EMBL" id="KJA24799.1"/>
    </source>
</evidence>
<accession>A0A0D2P1L0</accession>
<dbReference type="EMBL" id="KN817535">
    <property type="protein sequence ID" value="KJA24799.1"/>
    <property type="molecule type" value="Genomic_DNA"/>
</dbReference>